<dbReference type="PATRIC" id="fig|1227452.3.peg.3667"/>
<dbReference type="Proteomes" id="UP000011623">
    <property type="component" value="Unassembled WGS sequence"/>
</dbReference>
<comment type="caution">
    <text evidence="1">The sequence shown here is derived from an EMBL/GenBank/DDBJ whole genome shotgun (WGS) entry which is preliminary data.</text>
</comment>
<proteinExistence type="predicted"/>
<accession>M0K7Z1</accession>
<evidence type="ECO:0000313" key="2">
    <source>
        <dbReference type="Proteomes" id="UP000011623"/>
    </source>
</evidence>
<name>M0K7Z1_9EURY</name>
<reference evidence="1 2" key="1">
    <citation type="journal article" date="2014" name="PLoS Genet.">
        <title>Phylogenetically driven sequencing of extremely halophilic archaea reveals strategies for static and dynamic osmo-response.</title>
        <authorList>
            <person name="Becker E.A."/>
            <person name="Seitzer P.M."/>
            <person name="Tritt A."/>
            <person name="Larsen D."/>
            <person name="Krusor M."/>
            <person name="Yao A.I."/>
            <person name="Wu D."/>
            <person name="Madern D."/>
            <person name="Eisen J.A."/>
            <person name="Darling A.E."/>
            <person name="Facciotti M.T."/>
        </authorList>
    </citation>
    <scope>NUCLEOTIDE SEQUENCE [LARGE SCALE GENOMIC DNA]</scope>
    <source>
        <strain evidence="1 2">JCM 13557</strain>
    </source>
</reference>
<dbReference type="EMBL" id="AOLW01000050">
    <property type="protein sequence ID" value="EMA15945.1"/>
    <property type="molecule type" value="Genomic_DNA"/>
</dbReference>
<organism evidence="1 2">
    <name type="scientific">Haloarcula amylolytica JCM 13557</name>
    <dbReference type="NCBI Taxonomy" id="1227452"/>
    <lineage>
        <taxon>Archaea</taxon>
        <taxon>Methanobacteriati</taxon>
        <taxon>Methanobacteriota</taxon>
        <taxon>Stenosarchaea group</taxon>
        <taxon>Halobacteria</taxon>
        <taxon>Halobacteriales</taxon>
        <taxon>Haloarculaceae</taxon>
        <taxon>Haloarcula</taxon>
    </lineage>
</organism>
<gene>
    <name evidence="1" type="ORF">C442_18424</name>
</gene>
<sequence>MNGEENNIYFGPTMVGINNWNSGNYRLVWASDLLRPYGGIYFEDGIDLQLLHENNNNQIDMANVVWYYEE</sequence>
<evidence type="ECO:0000313" key="1">
    <source>
        <dbReference type="EMBL" id="EMA15945.1"/>
    </source>
</evidence>
<keyword evidence="2" id="KW-1185">Reference proteome</keyword>
<dbReference type="AlphaFoldDB" id="M0K7Z1"/>
<dbReference type="RefSeq" id="WP_008312993.1">
    <property type="nucleotide sequence ID" value="NZ_AOLW01000050.1"/>
</dbReference>
<protein>
    <submittedName>
        <fullName evidence="1">Uncharacterized protein</fullName>
    </submittedName>
</protein>